<dbReference type="InterPro" id="IPR036915">
    <property type="entry name" value="Cyclin-like_sf"/>
</dbReference>
<proteinExistence type="inferred from homology"/>
<comment type="similarity">
    <text evidence="2">Belongs to the cyclin family.</text>
</comment>
<organism evidence="6 7">
    <name type="scientific">Mytilus galloprovincialis</name>
    <name type="common">Mediterranean mussel</name>
    <dbReference type="NCBI Taxonomy" id="29158"/>
    <lineage>
        <taxon>Eukaryota</taxon>
        <taxon>Metazoa</taxon>
        <taxon>Spiralia</taxon>
        <taxon>Lophotrochozoa</taxon>
        <taxon>Mollusca</taxon>
        <taxon>Bivalvia</taxon>
        <taxon>Autobranchia</taxon>
        <taxon>Pteriomorphia</taxon>
        <taxon>Mytilida</taxon>
        <taxon>Mytiloidea</taxon>
        <taxon>Mytilidae</taxon>
        <taxon>Mytilinae</taxon>
        <taxon>Mytilus</taxon>
    </lineage>
</organism>
<dbReference type="SMART" id="SM00385">
    <property type="entry name" value="CYCLIN"/>
    <property type="match status" value="2"/>
</dbReference>
<feature type="compositionally biased region" description="Low complexity" evidence="3">
    <location>
        <begin position="356"/>
        <end position="366"/>
    </location>
</feature>
<keyword evidence="1 2" id="KW-0195">Cyclin</keyword>
<name>A0A8B6DQR9_MYTGA</name>
<feature type="compositionally biased region" description="Basic and acidic residues" evidence="3">
    <location>
        <begin position="472"/>
        <end position="482"/>
    </location>
</feature>
<gene>
    <name evidence="6" type="ORF">MGAL_10B093292</name>
</gene>
<evidence type="ECO:0000313" key="6">
    <source>
        <dbReference type="EMBL" id="VDI23694.1"/>
    </source>
</evidence>
<feature type="region of interest" description="Disordered" evidence="3">
    <location>
        <begin position="278"/>
        <end position="482"/>
    </location>
</feature>
<dbReference type="InterPro" id="IPR006671">
    <property type="entry name" value="Cyclin_N"/>
</dbReference>
<dbReference type="SUPFAM" id="SSF47954">
    <property type="entry name" value="Cyclin-like"/>
    <property type="match status" value="2"/>
</dbReference>
<protein>
    <recommendedName>
        <fullName evidence="8">Cyclin-L1</fullName>
    </recommendedName>
</protein>
<dbReference type="SMART" id="SM01332">
    <property type="entry name" value="Cyclin_C"/>
    <property type="match status" value="1"/>
</dbReference>
<feature type="domain" description="Cyclin C-terminal" evidence="5">
    <location>
        <begin position="166"/>
        <end position="294"/>
    </location>
</feature>
<evidence type="ECO:0000259" key="4">
    <source>
        <dbReference type="SMART" id="SM00385"/>
    </source>
</evidence>
<evidence type="ECO:0000256" key="1">
    <source>
        <dbReference type="ARBA" id="ARBA00023127"/>
    </source>
</evidence>
<keyword evidence="7" id="KW-1185">Reference proteome</keyword>
<feature type="compositionally biased region" description="Basic and acidic residues" evidence="3">
    <location>
        <begin position="321"/>
        <end position="333"/>
    </location>
</feature>
<dbReference type="FunFam" id="1.10.472.10:FF:000031">
    <property type="entry name" value="cyclin-L1-1-like isoform X1"/>
    <property type="match status" value="1"/>
</dbReference>
<dbReference type="GO" id="GO:0006357">
    <property type="term" value="P:regulation of transcription by RNA polymerase II"/>
    <property type="evidence" value="ECO:0007669"/>
    <property type="project" value="InterPro"/>
</dbReference>
<evidence type="ECO:0000259" key="5">
    <source>
        <dbReference type="SMART" id="SM01332"/>
    </source>
</evidence>
<feature type="domain" description="Cyclin-like" evidence="4">
    <location>
        <begin position="170"/>
        <end position="254"/>
    </location>
</feature>
<evidence type="ECO:0000313" key="7">
    <source>
        <dbReference type="Proteomes" id="UP000596742"/>
    </source>
</evidence>
<dbReference type="FunFam" id="1.10.472.10:FF:000016">
    <property type="entry name" value="cyclin-L1 isoform X1"/>
    <property type="match status" value="1"/>
</dbReference>
<feature type="compositionally biased region" description="Polar residues" evidence="3">
    <location>
        <begin position="292"/>
        <end position="312"/>
    </location>
</feature>
<comment type="caution">
    <text evidence="6">The sequence shown here is derived from an EMBL/GenBank/DDBJ whole genome shotgun (WGS) entry which is preliminary data.</text>
</comment>
<dbReference type="InterPro" id="IPR004367">
    <property type="entry name" value="Cyclin_C-dom"/>
</dbReference>
<dbReference type="InterPro" id="IPR043198">
    <property type="entry name" value="Cyclin/Ssn8"/>
</dbReference>
<dbReference type="Pfam" id="PF00134">
    <property type="entry name" value="Cyclin_N"/>
    <property type="match status" value="1"/>
</dbReference>
<evidence type="ECO:0008006" key="8">
    <source>
        <dbReference type="Google" id="ProtNLM"/>
    </source>
</evidence>
<sequence>MAEEKPNPLTTRDFSKVILTLEAVLIPDDKLSPTPSLQDGLDSDTEMDLRILGCELIQSSGVLLKLPQVAMATGQVLFQRFYYSKSFVKHNMEVLAMACINLAAKIEESPRRIRDVINVFHHVKQMRKQKVIVPLILDQNYINLKNQVIKAERRVLKELGFSVHVKHPHKVIVVYLQVLECENNQKLVQCAWNYMNDSFRTNVFVRFLPETIACACIYLAARQLQIALPDRPSWYSIFNVREDDIQEICLTILRLYARQRPNVEELGAKVMEAKRIQMENKKKSKGMASDYGTPNSTSRANSPKNVSPNPTLLGSIKQLKLKKEKDDNTRKPDGGLIKNGSKRRRSHSFSPDKRSSGSSLSPPRSLISKKKKHKDTDSRRIKKENADYYKGSKLSHKRKKQVSRSFSRSMSRSPDRQYNKSSHNKKYYKDKYDHKDRYNDYKDRNDYKDKERYEYSPEYRYVKRHRNGHRSSSPERYDRYRR</sequence>
<reference evidence="6" key="1">
    <citation type="submission" date="2018-11" db="EMBL/GenBank/DDBJ databases">
        <authorList>
            <person name="Alioto T."/>
            <person name="Alioto T."/>
        </authorList>
    </citation>
    <scope>NUCLEOTIDE SEQUENCE</scope>
</reference>
<dbReference type="EMBL" id="UYJE01003962">
    <property type="protein sequence ID" value="VDI23694.1"/>
    <property type="molecule type" value="Genomic_DNA"/>
</dbReference>
<dbReference type="PIRSF" id="PIRSF036580">
    <property type="entry name" value="Cyclin_L"/>
    <property type="match status" value="1"/>
</dbReference>
<feature type="compositionally biased region" description="Low complexity" evidence="3">
    <location>
        <begin position="403"/>
        <end position="412"/>
    </location>
</feature>
<dbReference type="AlphaFoldDB" id="A0A8B6DQR9"/>
<dbReference type="CDD" id="cd20589">
    <property type="entry name" value="CYCLIN_CCNL1_rpt1"/>
    <property type="match status" value="1"/>
</dbReference>
<dbReference type="OrthoDB" id="10264655at2759"/>
<accession>A0A8B6DQR9</accession>
<dbReference type="Proteomes" id="UP000596742">
    <property type="component" value="Unassembled WGS sequence"/>
</dbReference>
<dbReference type="GO" id="GO:0016538">
    <property type="term" value="F:cyclin-dependent protein serine/threonine kinase regulator activity"/>
    <property type="evidence" value="ECO:0007669"/>
    <property type="project" value="InterPro"/>
</dbReference>
<dbReference type="InterPro" id="IPR013763">
    <property type="entry name" value="Cyclin-like_dom"/>
</dbReference>
<feature type="compositionally biased region" description="Basic residues" evidence="3">
    <location>
        <begin position="393"/>
        <end position="402"/>
    </location>
</feature>
<evidence type="ECO:0000256" key="3">
    <source>
        <dbReference type="SAM" id="MobiDB-lite"/>
    </source>
</evidence>
<evidence type="ECO:0000256" key="2">
    <source>
        <dbReference type="RuleBase" id="RU000383"/>
    </source>
</evidence>
<feature type="domain" description="Cyclin-like" evidence="4">
    <location>
        <begin position="55"/>
        <end position="157"/>
    </location>
</feature>
<dbReference type="PANTHER" id="PTHR10026">
    <property type="entry name" value="CYCLIN"/>
    <property type="match status" value="1"/>
</dbReference>
<feature type="compositionally biased region" description="Basic and acidic residues" evidence="3">
    <location>
        <begin position="374"/>
        <end position="387"/>
    </location>
</feature>
<feature type="compositionally biased region" description="Basic and acidic residues" evidence="3">
    <location>
        <begin position="427"/>
        <end position="461"/>
    </location>
</feature>
<dbReference type="Gene3D" id="1.10.472.10">
    <property type="entry name" value="Cyclin-like"/>
    <property type="match status" value="2"/>
</dbReference>